<protein>
    <recommendedName>
        <fullName evidence="3">Carboxypeptidase regulatory-like domain-containing protein</fullName>
    </recommendedName>
</protein>
<dbReference type="RefSeq" id="WP_072896942.1">
    <property type="nucleotide sequence ID" value="NZ_FQVM01000022.1"/>
</dbReference>
<proteinExistence type="predicted"/>
<dbReference type="EMBL" id="FQVM01000022">
    <property type="protein sequence ID" value="SHE98709.1"/>
    <property type="molecule type" value="Genomic_DNA"/>
</dbReference>
<name>A0A1M4XZ50_9CLOT</name>
<dbReference type="OrthoDB" id="2678286at2"/>
<reference evidence="1 2" key="1">
    <citation type="submission" date="2016-11" db="EMBL/GenBank/DDBJ databases">
        <authorList>
            <person name="Jaros S."/>
            <person name="Januszkiewicz K."/>
            <person name="Wedrychowicz H."/>
        </authorList>
    </citation>
    <scope>NUCLEOTIDE SEQUENCE [LARGE SCALE GENOMIC DNA]</scope>
    <source>
        <strain evidence="1 2">DSM 2631</strain>
    </source>
</reference>
<gene>
    <name evidence="1" type="ORF">SAMN05443638_12223</name>
</gene>
<evidence type="ECO:0000313" key="2">
    <source>
        <dbReference type="Proteomes" id="UP000184035"/>
    </source>
</evidence>
<organism evidence="1 2">
    <name type="scientific">Clostridium fallax</name>
    <dbReference type="NCBI Taxonomy" id="1533"/>
    <lineage>
        <taxon>Bacteria</taxon>
        <taxon>Bacillati</taxon>
        <taxon>Bacillota</taxon>
        <taxon>Clostridia</taxon>
        <taxon>Eubacteriales</taxon>
        <taxon>Clostridiaceae</taxon>
        <taxon>Clostridium</taxon>
    </lineage>
</organism>
<keyword evidence="2" id="KW-1185">Reference proteome</keyword>
<dbReference type="Proteomes" id="UP000184035">
    <property type="component" value="Unassembled WGS sequence"/>
</dbReference>
<evidence type="ECO:0008006" key="3">
    <source>
        <dbReference type="Google" id="ProtNLM"/>
    </source>
</evidence>
<dbReference type="AlphaFoldDB" id="A0A1M4XZ50"/>
<evidence type="ECO:0000313" key="1">
    <source>
        <dbReference type="EMBL" id="SHE98709.1"/>
    </source>
</evidence>
<dbReference type="InterPro" id="IPR008969">
    <property type="entry name" value="CarboxyPept-like_regulatory"/>
</dbReference>
<accession>A0A1M4XZ50</accession>
<dbReference type="STRING" id="1533.SAMN05443638_12223"/>
<sequence length="201" mass="23557">MAKIFGVVKDFNDNILRNADVYVKDRDGNNIYEAKTNENGYYEIEIKEKNNFSIFIVKDYAVNYLEYLGTNISIIKDIELNAKIGGLEIYGLNCFRIKGAYPSLSIYFRPMSLLRYKNLDENTRSDLEKDNIKITINDEKVKILYVNKVKEYLPEDNLDGYLVQVSLPNNTKYEDYNKIEVEVYDKETKEKGMALTFWKDL</sequence>
<dbReference type="SUPFAM" id="SSF49464">
    <property type="entry name" value="Carboxypeptidase regulatory domain-like"/>
    <property type="match status" value="1"/>
</dbReference>